<dbReference type="EMBL" id="LAQL01000013">
    <property type="protein sequence ID" value="KLN59555.1"/>
    <property type="molecule type" value="Genomic_DNA"/>
</dbReference>
<proteinExistence type="predicted"/>
<gene>
    <name evidence="1" type="ORF">WH96_16925</name>
</gene>
<reference evidence="1 2" key="1">
    <citation type="submission" date="2015-03" db="EMBL/GenBank/DDBJ databases">
        <title>Genome Sequence of Kiloniella spongiae MEBiC09566, isolated from a marine sponge.</title>
        <authorList>
            <person name="Shao Z."/>
            <person name="Wang L."/>
            <person name="Li X."/>
        </authorList>
    </citation>
    <scope>NUCLEOTIDE SEQUENCE [LARGE SCALE GENOMIC DNA]</scope>
    <source>
        <strain evidence="1 2">MEBiC09566</strain>
    </source>
</reference>
<dbReference type="PATRIC" id="fig|1489064.4.peg.372"/>
<sequence length="143" mass="16986">MYWPRSGIKKHPEKRWNQPDRVFFGFGACHILAGVYLENAPLDGFYGEWIVPVKGYKGHHMYVTNGSIAFDYHGYSQREKLLTHYWKGWRERYVGWDANIQKIDFPLLETVELNKRKHLGPDQFFDDPIPRARQFISSFQHPT</sequence>
<comment type="caution">
    <text evidence="1">The sequence shown here is derived from an EMBL/GenBank/DDBJ whole genome shotgun (WGS) entry which is preliminary data.</text>
</comment>
<dbReference type="RefSeq" id="WP_047765405.1">
    <property type="nucleotide sequence ID" value="NZ_LAQL01000013.1"/>
</dbReference>
<dbReference type="STRING" id="1489064.WH96_16925"/>
<dbReference type="OrthoDB" id="65593at2"/>
<accession>A0A0H2MSE0</accession>
<protein>
    <submittedName>
        <fullName evidence="1">Uncharacterized protein</fullName>
    </submittedName>
</protein>
<dbReference type="Proteomes" id="UP000035444">
    <property type="component" value="Unassembled WGS sequence"/>
</dbReference>
<evidence type="ECO:0000313" key="2">
    <source>
        <dbReference type="Proteomes" id="UP000035444"/>
    </source>
</evidence>
<dbReference type="AlphaFoldDB" id="A0A0H2MSE0"/>
<evidence type="ECO:0000313" key="1">
    <source>
        <dbReference type="EMBL" id="KLN59555.1"/>
    </source>
</evidence>
<organism evidence="1 2">
    <name type="scientific">Kiloniella spongiae</name>
    <dbReference type="NCBI Taxonomy" id="1489064"/>
    <lineage>
        <taxon>Bacteria</taxon>
        <taxon>Pseudomonadati</taxon>
        <taxon>Pseudomonadota</taxon>
        <taxon>Alphaproteobacteria</taxon>
        <taxon>Rhodospirillales</taxon>
        <taxon>Kiloniellaceae</taxon>
        <taxon>Kiloniella</taxon>
    </lineage>
</organism>
<keyword evidence="2" id="KW-1185">Reference proteome</keyword>
<name>A0A0H2MSE0_9PROT</name>